<feature type="compositionally biased region" description="Low complexity" evidence="1">
    <location>
        <begin position="28"/>
        <end position="51"/>
    </location>
</feature>
<organism evidence="2 3">
    <name type="scientific">Brachionus calyciflorus</name>
    <dbReference type="NCBI Taxonomy" id="104777"/>
    <lineage>
        <taxon>Eukaryota</taxon>
        <taxon>Metazoa</taxon>
        <taxon>Spiralia</taxon>
        <taxon>Gnathifera</taxon>
        <taxon>Rotifera</taxon>
        <taxon>Eurotatoria</taxon>
        <taxon>Monogononta</taxon>
        <taxon>Pseudotrocha</taxon>
        <taxon>Ploima</taxon>
        <taxon>Brachionidae</taxon>
        <taxon>Brachionus</taxon>
    </lineage>
</organism>
<dbReference type="AlphaFoldDB" id="A0A814NVH7"/>
<proteinExistence type="predicted"/>
<evidence type="ECO:0000256" key="1">
    <source>
        <dbReference type="SAM" id="MobiDB-lite"/>
    </source>
</evidence>
<feature type="compositionally biased region" description="Polar residues" evidence="1">
    <location>
        <begin position="12"/>
        <end position="27"/>
    </location>
</feature>
<evidence type="ECO:0000313" key="3">
    <source>
        <dbReference type="Proteomes" id="UP000663879"/>
    </source>
</evidence>
<name>A0A814NVH7_9BILA</name>
<dbReference type="EMBL" id="CAJNOC010007449">
    <property type="protein sequence ID" value="CAF1099134.1"/>
    <property type="molecule type" value="Genomic_DNA"/>
</dbReference>
<dbReference type="Proteomes" id="UP000663879">
    <property type="component" value="Unassembled WGS sequence"/>
</dbReference>
<feature type="compositionally biased region" description="Basic and acidic residues" evidence="1">
    <location>
        <begin position="1"/>
        <end position="11"/>
    </location>
</feature>
<comment type="caution">
    <text evidence="2">The sequence shown here is derived from an EMBL/GenBank/DDBJ whole genome shotgun (WGS) entry which is preliminary data.</text>
</comment>
<reference evidence="2" key="1">
    <citation type="submission" date="2021-02" db="EMBL/GenBank/DDBJ databases">
        <authorList>
            <person name="Nowell W R."/>
        </authorList>
    </citation>
    <scope>NUCLEOTIDE SEQUENCE</scope>
    <source>
        <strain evidence="2">Ploen Becks lab</strain>
    </source>
</reference>
<keyword evidence="3" id="KW-1185">Reference proteome</keyword>
<gene>
    <name evidence="2" type="ORF">OXX778_LOCUS21057</name>
</gene>
<accession>A0A814NVH7</accession>
<feature type="region of interest" description="Disordered" evidence="1">
    <location>
        <begin position="1"/>
        <end position="56"/>
    </location>
</feature>
<sequence>MIWDTLNRESTESVNSVKTTSNVQKAYQNQNNLSSKTSSSNNKSSNLNSNNACPSQPLNILEFKSIPELTDISLTTQNE</sequence>
<evidence type="ECO:0000313" key="2">
    <source>
        <dbReference type="EMBL" id="CAF1099134.1"/>
    </source>
</evidence>
<protein>
    <submittedName>
        <fullName evidence="2">Uncharacterized protein</fullName>
    </submittedName>
</protein>